<evidence type="ECO:0000313" key="1">
    <source>
        <dbReference type="EMBL" id="QIA08331.1"/>
    </source>
</evidence>
<reference evidence="1 2" key="1">
    <citation type="submission" date="2020-02" db="EMBL/GenBank/DDBJ databases">
        <title>Genome sequencing for Draconibacterium sp. strain M1.</title>
        <authorList>
            <person name="Park S.-J."/>
        </authorList>
    </citation>
    <scope>NUCLEOTIDE SEQUENCE [LARGE SCALE GENOMIC DNA]</scope>
    <source>
        <strain evidence="1 2">M1</strain>
    </source>
</reference>
<dbReference type="RefSeq" id="WP_163346251.1">
    <property type="nucleotide sequence ID" value="NZ_CP048409.1"/>
</dbReference>
<keyword evidence="2" id="KW-1185">Reference proteome</keyword>
<name>A0A6C0RGX5_9BACT</name>
<evidence type="ECO:0000313" key="2">
    <source>
        <dbReference type="Proteomes" id="UP000474630"/>
    </source>
</evidence>
<organism evidence="1 2">
    <name type="scientific">Draconibacterium halophilum</name>
    <dbReference type="NCBI Taxonomy" id="2706887"/>
    <lineage>
        <taxon>Bacteria</taxon>
        <taxon>Pseudomonadati</taxon>
        <taxon>Bacteroidota</taxon>
        <taxon>Bacteroidia</taxon>
        <taxon>Marinilabiliales</taxon>
        <taxon>Prolixibacteraceae</taxon>
        <taxon>Draconibacterium</taxon>
    </lineage>
</organism>
<gene>
    <name evidence="1" type="ORF">G0Q07_11680</name>
</gene>
<accession>A0A6C0RGX5</accession>
<sequence>MYDNFSIKDSVFTDCGNGEETYLPRSKSMINYFNKYPENNNVRFYTRTRILDRLTVFAWSKDCVADKTSRKWLRENTLEELIKNTTIRGVYSHRLQII</sequence>
<dbReference type="Proteomes" id="UP000474630">
    <property type="component" value="Chromosome"/>
</dbReference>
<protein>
    <submittedName>
        <fullName evidence="1">Uncharacterized protein</fullName>
    </submittedName>
</protein>
<dbReference type="EMBL" id="CP048409">
    <property type="protein sequence ID" value="QIA08331.1"/>
    <property type="molecule type" value="Genomic_DNA"/>
</dbReference>
<dbReference type="AlphaFoldDB" id="A0A6C0RGX5"/>
<proteinExistence type="predicted"/>
<dbReference type="KEGG" id="drc:G0Q07_11680"/>